<dbReference type="Gene3D" id="3.90.1570.10">
    <property type="entry name" value="tt1808, chain A"/>
    <property type="match status" value="1"/>
</dbReference>
<proteinExistence type="predicted"/>
<protein>
    <recommendedName>
        <fullName evidence="1">Putative restriction endonuclease domain-containing protein</fullName>
    </recommendedName>
</protein>
<dbReference type="Proteomes" id="UP001500037">
    <property type="component" value="Unassembled WGS sequence"/>
</dbReference>
<reference evidence="3" key="1">
    <citation type="journal article" date="2019" name="Int. J. Syst. Evol. Microbiol.">
        <title>The Global Catalogue of Microorganisms (GCM) 10K type strain sequencing project: providing services to taxonomists for standard genome sequencing and annotation.</title>
        <authorList>
            <consortium name="The Broad Institute Genomics Platform"/>
            <consortium name="The Broad Institute Genome Sequencing Center for Infectious Disease"/>
            <person name="Wu L."/>
            <person name="Ma J."/>
        </authorList>
    </citation>
    <scope>NUCLEOTIDE SEQUENCE [LARGE SCALE GENOMIC DNA]</scope>
    <source>
        <strain evidence="3">JCM 13004</strain>
    </source>
</reference>
<gene>
    <name evidence="2" type="ORF">GCM10009665_63450</name>
</gene>
<dbReference type="SUPFAM" id="SSF52980">
    <property type="entry name" value="Restriction endonuclease-like"/>
    <property type="match status" value="1"/>
</dbReference>
<evidence type="ECO:0000313" key="2">
    <source>
        <dbReference type="EMBL" id="GAA1265566.1"/>
    </source>
</evidence>
<accession>A0ABP4HIY8</accession>
<feature type="domain" description="Putative restriction endonuclease" evidence="1">
    <location>
        <begin position="26"/>
        <end position="198"/>
    </location>
</feature>
<dbReference type="Pfam" id="PF05685">
    <property type="entry name" value="Uma2"/>
    <property type="match status" value="1"/>
</dbReference>
<evidence type="ECO:0000313" key="3">
    <source>
        <dbReference type="Proteomes" id="UP001500037"/>
    </source>
</evidence>
<dbReference type="InterPro" id="IPR011335">
    <property type="entry name" value="Restrct_endonuc-II-like"/>
</dbReference>
<dbReference type="PANTHER" id="PTHR35400:SF3">
    <property type="entry name" value="SLL1072 PROTEIN"/>
    <property type="match status" value="1"/>
</dbReference>
<dbReference type="InterPro" id="IPR008538">
    <property type="entry name" value="Uma2"/>
</dbReference>
<dbReference type="PANTHER" id="PTHR35400">
    <property type="entry name" value="SLR1083 PROTEIN"/>
    <property type="match status" value="1"/>
</dbReference>
<evidence type="ECO:0000259" key="1">
    <source>
        <dbReference type="Pfam" id="PF05685"/>
    </source>
</evidence>
<sequence>MTAMACEPDLDTDLDEGPGLDEVLWQAWLALELPEGYHAEIIEGSIEVSPTGRRSHALAANRLRRALDAHLADGDLAAHQDLNLLHGRKVYIPDVVLAPEDLDEIPDPNGWGVDATRVSLVAEVVSPGREARQRDLVRKHRAYAQAGIPVYLVIDDRDGMGHVTVHTEPDPKKGVYEASTRVPYGTEVTLSEGPAKGFVIGVSITGEPRGA</sequence>
<dbReference type="EMBL" id="BAAALF010000170">
    <property type="protein sequence ID" value="GAA1265566.1"/>
    <property type="molecule type" value="Genomic_DNA"/>
</dbReference>
<name>A0ABP4HIY8_9ACTN</name>
<keyword evidence="3" id="KW-1185">Reference proteome</keyword>
<dbReference type="CDD" id="cd06260">
    <property type="entry name" value="DUF820-like"/>
    <property type="match status" value="1"/>
</dbReference>
<organism evidence="2 3">
    <name type="scientific">Kitasatospora nipponensis</name>
    <dbReference type="NCBI Taxonomy" id="258049"/>
    <lineage>
        <taxon>Bacteria</taxon>
        <taxon>Bacillati</taxon>
        <taxon>Actinomycetota</taxon>
        <taxon>Actinomycetes</taxon>
        <taxon>Kitasatosporales</taxon>
        <taxon>Streptomycetaceae</taxon>
        <taxon>Kitasatospora</taxon>
    </lineage>
</organism>
<comment type="caution">
    <text evidence="2">The sequence shown here is derived from an EMBL/GenBank/DDBJ whole genome shotgun (WGS) entry which is preliminary data.</text>
</comment>
<dbReference type="InterPro" id="IPR012296">
    <property type="entry name" value="Nuclease_put_TT1808"/>
</dbReference>